<evidence type="ECO:0000313" key="2">
    <source>
        <dbReference type="EMBL" id="KAK4468787.1"/>
    </source>
</evidence>
<proteinExistence type="predicted"/>
<protein>
    <submittedName>
        <fullName evidence="2">Uncharacterized protein</fullName>
    </submittedName>
</protein>
<evidence type="ECO:0000256" key="1">
    <source>
        <dbReference type="SAM" id="MobiDB-lite"/>
    </source>
</evidence>
<gene>
    <name evidence="2" type="ORF">MN116_007958</name>
</gene>
<keyword evidence="3" id="KW-1185">Reference proteome</keyword>
<feature type="compositionally biased region" description="Polar residues" evidence="1">
    <location>
        <begin position="115"/>
        <end position="139"/>
    </location>
</feature>
<organism evidence="2 3">
    <name type="scientific">Schistosoma mekongi</name>
    <name type="common">Parasitic worm</name>
    <dbReference type="NCBI Taxonomy" id="38744"/>
    <lineage>
        <taxon>Eukaryota</taxon>
        <taxon>Metazoa</taxon>
        <taxon>Spiralia</taxon>
        <taxon>Lophotrochozoa</taxon>
        <taxon>Platyhelminthes</taxon>
        <taxon>Trematoda</taxon>
        <taxon>Digenea</taxon>
        <taxon>Strigeidida</taxon>
        <taxon>Schistosomatoidea</taxon>
        <taxon>Schistosomatidae</taxon>
        <taxon>Schistosoma</taxon>
    </lineage>
</organism>
<feature type="region of interest" description="Disordered" evidence="1">
    <location>
        <begin position="71"/>
        <end position="163"/>
    </location>
</feature>
<name>A0AAE1Z8H2_SCHME</name>
<feature type="compositionally biased region" description="Polar residues" evidence="1">
    <location>
        <begin position="71"/>
        <end position="84"/>
    </location>
</feature>
<accession>A0AAE1Z8H2</accession>
<dbReference type="EMBL" id="JALJAT010000006">
    <property type="protein sequence ID" value="KAK4468787.1"/>
    <property type="molecule type" value="Genomic_DNA"/>
</dbReference>
<reference evidence="2" key="2">
    <citation type="journal article" date="2023" name="Infect Dis Poverty">
        <title>Chromosome-scale genome of the human blood fluke Schistosoma mekongi and its implications for public health.</title>
        <authorList>
            <person name="Zhou M."/>
            <person name="Xu L."/>
            <person name="Xu D."/>
            <person name="Chen W."/>
            <person name="Khan J."/>
            <person name="Hu Y."/>
            <person name="Huang H."/>
            <person name="Wei H."/>
            <person name="Zhang Y."/>
            <person name="Chusongsang P."/>
            <person name="Tanasarnprasert K."/>
            <person name="Hu X."/>
            <person name="Limpanont Y."/>
            <person name="Lv Z."/>
        </authorList>
    </citation>
    <scope>NUCLEOTIDE SEQUENCE</scope>
    <source>
        <strain evidence="2">LV_2022a</strain>
    </source>
</reference>
<evidence type="ECO:0000313" key="3">
    <source>
        <dbReference type="Proteomes" id="UP001292079"/>
    </source>
</evidence>
<dbReference type="Proteomes" id="UP001292079">
    <property type="component" value="Unassembled WGS sequence"/>
</dbReference>
<sequence>MNPNYPNSFIGYGWQVDQNVAPSLRYEQPQIGFCFDSPNLQVPQVHPLQNPEVLGSAYGQTVTNPSLPYSIPVGNSQPNTSTDSIFKVKPSRPSAPPFIRSVSPKLNRSYPDKSVTPSAPSEPISTTHGESTKVITITRQDSHKTDTISTHNNNNQNNRRDSYQDSLKDMAALMTDVELTDDVINSMRQRFDLQQ</sequence>
<comment type="caution">
    <text evidence="2">The sequence shown here is derived from an EMBL/GenBank/DDBJ whole genome shotgun (WGS) entry which is preliminary data.</text>
</comment>
<dbReference type="AlphaFoldDB" id="A0AAE1Z8H2"/>
<reference evidence="2" key="1">
    <citation type="submission" date="2022-04" db="EMBL/GenBank/DDBJ databases">
        <authorList>
            <person name="Xu L."/>
            <person name="Lv Z."/>
        </authorList>
    </citation>
    <scope>NUCLEOTIDE SEQUENCE</scope>
    <source>
        <strain evidence="2">LV_2022a</strain>
    </source>
</reference>